<dbReference type="PROSITE" id="PS51918">
    <property type="entry name" value="RADICAL_SAM"/>
    <property type="match status" value="1"/>
</dbReference>
<comment type="catalytic activity">
    <reaction evidence="8 9">
        <text>[[Fe-S] cluster scaffold protein carrying a second [4Fe-4S](2+) cluster] + N(6)-octanoyl-L-lysyl-[protein] + 2 oxidized [2Fe-2S]-[ferredoxin] + 2 S-adenosyl-L-methionine + 4 H(+) = [[Fe-S] cluster scaffold protein] + N(6)-[(R)-dihydrolipoyl]-L-lysyl-[protein] + 4 Fe(3+) + 2 hydrogen sulfide + 2 5'-deoxyadenosine + 2 L-methionine + 2 reduced [2Fe-2S]-[ferredoxin]</text>
        <dbReference type="Rhea" id="RHEA:16585"/>
        <dbReference type="Rhea" id="RHEA-COMP:9928"/>
        <dbReference type="Rhea" id="RHEA-COMP:10000"/>
        <dbReference type="Rhea" id="RHEA-COMP:10001"/>
        <dbReference type="Rhea" id="RHEA-COMP:10475"/>
        <dbReference type="Rhea" id="RHEA-COMP:14568"/>
        <dbReference type="Rhea" id="RHEA-COMP:14569"/>
        <dbReference type="ChEBI" id="CHEBI:15378"/>
        <dbReference type="ChEBI" id="CHEBI:17319"/>
        <dbReference type="ChEBI" id="CHEBI:29034"/>
        <dbReference type="ChEBI" id="CHEBI:29919"/>
        <dbReference type="ChEBI" id="CHEBI:33722"/>
        <dbReference type="ChEBI" id="CHEBI:33737"/>
        <dbReference type="ChEBI" id="CHEBI:33738"/>
        <dbReference type="ChEBI" id="CHEBI:57844"/>
        <dbReference type="ChEBI" id="CHEBI:59789"/>
        <dbReference type="ChEBI" id="CHEBI:78809"/>
        <dbReference type="ChEBI" id="CHEBI:83100"/>
        <dbReference type="EC" id="2.8.1.8"/>
    </reaction>
</comment>
<dbReference type="GO" id="GO:0046872">
    <property type="term" value="F:metal ion binding"/>
    <property type="evidence" value="ECO:0007669"/>
    <property type="project" value="UniProtKB-KW"/>
</dbReference>
<dbReference type="EC" id="2.8.1.8" evidence="9"/>
<evidence type="ECO:0000256" key="6">
    <source>
        <dbReference type="ARBA" id="ARBA00023004"/>
    </source>
</evidence>
<comment type="function">
    <text evidence="9">Catalyzes the radical-mediated insertion of two sulfur atoms into the C-6 and C-8 positions of the octanoyl moiety bound to the lipoyl domains of lipoate-dependent enzymes, thereby converting the octanoylated domains into lipoylated derivatives.</text>
</comment>
<name>A0A2V3W022_9BACI</name>
<dbReference type="RefSeq" id="WP_110396064.1">
    <property type="nucleotide sequence ID" value="NZ_JADIJL010000018.1"/>
</dbReference>
<dbReference type="OrthoDB" id="9787898at2"/>
<feature type="binding site" evidence="9">
    <location>
        <position position="74"/>
    </location>
    <ligand>
        <name>[4Fe-4S] cluster</name>
        <dbReference type="ChEBI" id="CHEBI:49883"/>
        <label>2</label>
        <note>4Fe-4S-S-AdoMet</note>
    </ligand>
</feature>
<feature type="binding site" evidence="9">
    <location>
        <position position="71"/>
    </location>
    <ligand>
        <name>[4Fe-4S] cluster</name>
        <dbReference type="ChEBI" id="CHEBI:49883"/>
        <label>2</label>
        <note>4Fe-4S-S-AdoMet</note>
    </ligand>
</feature>
<dbReference type="InterPro" id="IPR031691">
    <property type="entry name" value="LIAS_N"/>
</dbReference>
<keyword evidence="6 9" id="KW-0408">Iron</keyword>
<dbReference type="InterPro" id="IPR058240">
    <property type="entry name" value="rSAM_sf"/>
</dbReference>
<evidence type="ECO:0000313" key="12">
    <source>
        <dbReference type="Proteomes" id="UP000247978"/>
    </source>
</evidence>
<keyword evidence="2 9" id="KW-0963">Cytoplasm</keyword>
<proteinExistence type="inferred from homology"/>
<dbReference type="GO" id="GO:0016992">
    <property type="term" value="F:lipoate synthase activity"/>
    <property type="evidence" value="ECO:0007669"/>
    <property type="project" value="UniProtKB-UniRule"/>
</dbReference>
<dbReference type="SFLD" id="SFLDS00029">
    <property type="entry name" value="Radical_SAM"/>
    <property type="match status" value="1"/>
</dbReference>
<sequence>MTKQQEYLRKPDWLKIKINTSDSYKGLKKLMRDKRLNTVCEEARCPNLHECWSERQTATFMILGDTCTRGCRFCAVKTGLPNELDWGEPERVADSVKIMGLKHVVITAVARDDLKDGGAAVFAETVRQVRKKNPGTTIEILPSDMKGDYESLHTLMSSEPDIFNHNIETVRRLTKRVRAIAKYDRSLELLQRVKNIAPNTPTKSSMMVGLGETKEEILEAMDDLLAHDVDILTIGQYLQPTKKHLNVERYYHPDEFKELEQIALEKGFTHCKSGPLVRSSYHADEQVTAAAAQRRIQYMKGYEETEKKPVDFSLVDMLNSTEQ</sequence>
<reference evidence="11 12" key="1">
    <citation type="submission" date="2018-05" db="EMBL/GenBank/DDBJ databases">
        <title>Genomic Encyclopedia of Type Strains, Phase IV (KMG-IV): sequencing the most valuable type-strain genomes for metagenomic binning, comparative biology and taxonomic classification.</title>
        <authorList>
            <person name="Goeker M."/>
        </authorList>
    </citation>
    <scope>NUCLEOTIDE SEQUENCE [LARGE SCALE GENOMIC DNA]</scope>
    <source>
        <strain evidence="11 12">DSM 28556</strain>
    </source>
</reference>
<dbReference type="SMART" id="SM00729">
    <property type="entry name" value="Elp3"/>
    <property type="match status" value="1"/>
</dbReference>
<dbReference type="NCBIfam" id="TIGR00510">
    <property type="entry name" value="lipA"/>
    <property type="match status" value="1"/>
</dbReference>
<organism evidence="11 12">
    <name type="scientific">Pseudogracilibacillus auburnensis</name>
    <dbReference type="NCBI Taxonomy" id="1494959"/>
    <lineage>
        <taxon>Bacteria</taxon>
        <taxon>Bacillati</taxon>
        <taxon>Bacillota</taxon>
        <taxon>Bacilli</taxon>
        <taxon>Bacillales</taxon>
        <taxon>Bacillaceae</taxon>
        <taxon>Pseudogracilibacillus</taxon>
    </lineage>
</organism>
<feature type="domain" description="Radical SAM core" evidence="10">
    <location>
        <begin position="53"/>
        <end position="269"/>
    </location>
</feature>
<dbReference type="SFLD" id="SFLDF00271">
    <property type="entry name" value="lipoyl_synthase"/>
    <property type="match status" value="1"/>
</dbReference>
<evidence type="ECO:0000259" key="10">
    <source>
        <dbReference type="PROSITE" id="PS51918"/>
    </source>
</evidence>
<keyword evidence="4 9" id="KW-0949">S-adenosyl-L-methionine</keyword>
<evidence type="ECO:0000313" key="11">
    <source>
        <dbReference type="EMBL" id="PXW85605.1"/>
    </source>
</evidence>
<dbReference type="PANTHER" id="PTHR10949">
    <property type="entry name" value="LIPOYL SYNTHASE"/>
    <property type="match status" value="1"/>
</dbReference>
<keyword evidence="3 9" id="KW-0808">Transferase</keyword>
<dbReference type="GO" id="GO:0051539">
    <property type="term" value="F:4 iron, 4 sulfur cluster binding"/>
    <property type="evidence" value="ECO:0007669"/>
    <property type="project" value="UniProtKB-UniRule"/>
</dbReference>
<dbReference type="PIRSF" id="PIRSF005963">
    <property type="entry name" value="Lipoyl_synth"/>
    <property type="match status" value="1"/>
</dbReference>
<feature type="binding site" evidence="9">
    <location>
        <position position="67"/>
    </location>
    <ligand>
        <name>[4Fe-4S] cluster</name>
        <dbReference type="ChEBI" id="CHEBI:49883"/>
        <label>2</label>
        <note>4Fe-4S-S-AdoMet</note>
    </ligand>
</feature>
<dbReference type="Proteomes" id="UP000247978">
    <property type="component" value="Unassembled WGS sequence"/>
</dbReference>
<accession>A0A2V3W022</accession>
<dbReference type="PANTHER" id="PTHR10949:SF0">
    <property type="entry name" value="LIPOYL SYNTHASE, MITOCHONDRIAL"/>
    <property type="match status" value="1"/>
</dbReference>
<comment type="caution">
    <text evidence="11">The sequence shown here is derived from an EMBL/GenBank/DDBJ whole genome shotgun (WGS) entry which is preliminary data.</text>
</comment>
<dbReference type="NCBIfam" id="NF004019">
    <property type="entry name" value="PRK05481.1"/>
    <property type="match status" value="1"/>
</dbReference>
<dbReference type="InterPro" id="IPR013785">
    <property type="entry name" value="Aldolase_TIM"/>
</dbReference>
<dbReference type="GO" id="GO:0005737">
    <property type="term" value="C:cytoplasm"/>
    <property type="evidence" value="ECO:0007669"/>
    <property type="project" value="UniProtKB-SubCell"/>
</dbReference>
<dbReference type="EMBL" id="QJJQ01000010">
    <property type="protein sequence ID" value="PXW85605.1"/>
    <property type="molecule type" value="Genomic_DNA"/>
</dbReference>
<dbReference type="AlphaFoldDB" id="A0A2V3W022"/>
<dbReference type="NCBIfam" id="NF009544">
    <property type="entry name" value="PRK12928.1"/>
    <property type="match status" value="1"/>
</dbReference>
<keyword evidence="7 9" id="KW-0411">Iron-sulfur</keyword>
<feature type="binding site" evidence="9">
    <location>
        <position position="40"/>
    </location>
    <ligand>
        <name>[4Fe-4S] cluster</name>
        <dbReference type="ChEBI" id="CHEBI:49883"/>
        <label>1</label>
    </ligand>
</feature>
<feature type="binding site" evidence="9">
    <location>
        <position position="280"/>
    </location>
    <ligand>
        <name>[4Fe-4S] cluster</name>
        <dbReference type="ChEBI" id="CHEBI:49883"/>
        <label>1</label>
    </ligand>
</feature>
<protein>
    <recommendedName>
        <fullName evidence="9">Lipoyl synthase</fullName>
        <ecNumber evidence="9">2.8.1.8</ecNumber>
    </recommendedName>
    <alternativeName>
        <fullName evidence="9">Lip-syn</fullName>
        <shortName evidence="9">LS</shortName>
    </alternativeName>
    <alternativeName>
        <fullName evidence="9">Lipoate synthase</fullName>
    </alternativeName>
    <alternativeName>
        <fullName evidence="9">Lipoic acid synthase</fullName>
    </alternativeName>
    <alternativeName>
        <fullName evidence="9">Sulfur insertion protein LipA</fullName>
    </alternativeName>
</protein>
<gene>
    <name evidence="9" type="primary">lipA</name>
    <name evidence="11" type="ORF">DFR56_110105</name>
</gene>
<dbReference type="CDD" id="cd01335">
    <property type="entry name" value="Radical_SAM"/>
    <property type="match status" value="1"/>
</dbReference>
<evidence type="ECO:0000256" key="4">
    <source>
        <dbReference type="ARBA" id="ARBA00022691"/>
    </source>
</evidence>
<dbReference type="HAMAP" id="MF_00206">
    <property type="entry name" value="Lipoyl_synth"/>
    <property type="match status" value="1"/>
</dbReference>
<comment type="similarity">
    <text evidence="9">Belongs to the radical SAM superfamily. Lipoyl synthase family.</text>
</comment>
<evidence type="ECO:0000256" key="8">
    <source>
        <dbReference type="ARBA" id="ARBA00047326"/>
    </source>
</evidence>
<dbReference type="InterPro" id="IPR007197">
    <property type="entry name" value="rSAM"/>
</dbReference>
<comment type="cofactor">
    <cofactor evidence="9">
        <name>[4Fe-4S] cluster</name>
        <dbReference type="ChEBI" id="CHEBI:49883"/>
    </cofactor>
    <text evidence="9">Binds 2 [4Fe-4S] clusters per subunit. One cluster is coordinated with 3 cysteines and an exchangeable S-adenosyl-L-methionine.</text>
</comment>
<dbReference type="Pfam" id="PF16881">
    <property type="entry name" value="LIAS_N"/>
    <property type="match status" value="1"/>
</dbReference>
<feature type="binding site" evidence="9">
    <location>
        <position position="45"/>
    </location>
    <ligand>
        <name>[4Fe-4S] cluster</name>
        <dbReference type="ChEBI" id="CHEBI:49883"/>
        <label>1</label>
    </ligand>
</feature>
<evidence type="ECO:0000256" key="9">
    <source>
        <dbReference type="HAMAP-Rule" id="MF_00206"/>
    </source>
</evidence>
<comment type="subcellular location">
    <subcellularLocation>
        <location evidence="9">Cytoplasm</location>
    </subcellularLocation>
</comment>
<dbReference type="FunFam" id="3.20.20.70:FF:000040">
    <property type="entry name" value="Lipoyl synthase"/>
    <property type="match status" value="1"/>
</dbReference>
<dbReference type="Gene3D" id="3.20.20.70">
    <property type="entry name" value="Aldolase class I"/>
    <property type="match status" value="1"/>
</dbReference>
<evidence type="ECO:0000256" key="3">
    <source>
        <dbReference type="ARBA" id="ARBA00022679"/>
    </source>
</evidence>
<evidence type="ECO:0000256" key="2">
    <source>
        <dbReference type="ARBA" id="ARBA00022490"/>
    </source>
</evidence>
<keyword evidence="12" id="KW-1185">Reference proteome</keyword>
<evidence type="ECO:0000256" key="5">
    <source>
        <dbReference type="ARBA" id="ARBA00022723"/>
    </source>
</evidence>
<dbReference type="InterPro" id="IPR006638">
    <property type="entry name" value="Elp3/MiaA/NifB-like_rSAM"/>
</dbReference>
<evidence type="ECO:0000256" key="1">
    <source>
        <dbReference type="ARBA" id="ARBA00022485"/>
    </source>
</evidence>
<evidence type="ECO:0000256" key="7">
    <source>
        <dbReference type="ARBA" id="ARBA00023014"/>
    </source>
</evidence>
<comment type="pathway">
    <text evidence="9">Protein modification; protein lipoylation via endogenous pathway; protein N(6)-(lipoyl)lysine from octanoyl-[acyl-carrier-protein].</text>
</comment>
<dbReference type="SUPFAM" id="SSF102114">
    <property type="entry name" value="Radical SAM enzymes"/>
    <property type="match status" value="1"/>
</dbReference>
<keyword evidence="1 9" id="KW-0004">4Fe-4S</keyword>
<dbReference type="GO" id="GO:0009249">
    <property type="term" value="P:protein lipoylation"/>
    <property type="evidence" value="ECO:0007669"/>
    <property type="project" value="UniProtKB-UniRule"/>
</dbReference>
<keyword evidence="5 9" id="KW-0479">Metal-binding</keyword>
<feature type="binding site" evidence="9">
    <location>
        <position position="51"/>
    </location>
    <ligand>
        <name>[4Fe-4S] cluster</name>
        <dbReference type="ChEBI" id="CHEBI:49883"/>
        <label>1</label>
    </ligand>
</feature>
<dbReference type="Pfam" id="PF04055">
    <property type="entry name" value="Radical_SAM"/>
    <property type="match status" value="1"/>
</dbReference>
<dbReference type="InterPro" id="IPR003698">
    <property type="entry name" value="Lipoyl_synth"/>
</dbReference>
<dbReference type="SFLD" id="SFLDG01058">
    <property type="entry name" value="lipoyl_synthase_like"/>
    <property type="match status" value="1"/>
</dbReference>